<name>A0A2W5GJG4_9SPHI</name>
<sequence length="59" mass="6760">MELSKNYIPDSTEIKWNSQWKEKGYFNSVPDERPSFTVVIPPPNVTGVLHMGHTLNETV</sequence>
<dbReference type="PANTHER" id="PTHR11946">
    <property type="entry name" value="VALYL-TRNA SYNTHETASES"/>
    <property type="match status" value="1"/>
</dbReference>
<comment type="caution">
    <text evidence="11">The sequence shown here is derived from an EMBL/GenBank/DDBJ whole genome shotgun (WGS) entry which is preliminary data.</text>
</comment>
<dbReference type="InterPro" id="IPR002300">
    <property type="entry name" value="aa-tRNA-synth_Ia"/>
</dbReference>
<evidence type="ECO:0000256" key="4">
    <source>
        <dbReference type="ARBA" id="ARBA00022741"/>
    </source>
</evidence>
<keyword evidence="5" id="KW-0067">ATP-binding</keyword>
<protein>
    <recommendedName>
        <fullName evidence="2">valine--tRNA ligase</fullName>
        <ecNumber evidence="2">6.1.1.9</ecNumber>
    </recommendedName>
    <alternativeName>
        <fullName evidence="9">Valyl-tRNA synthetase</fullName>
    </alternativeName>
</protein>
<evidence type="ECO:0000313" key="12">
    <source>
        <dbReference type="Proteomes" id="UP000249645"/>
    </source>
</evidence>
<evidence type="ECO:0000256" key="3">
    <source>
        <dbReference type="ARBA" id="ARBA00022598"/>
    </source>
</evidence>
<feature type="domain" description="Aminoacyl-tRNA synthetase class Ia" evidence="10">
    <location>
        <begin position="16"/>
        <end position="59"/>
    </location>
</feature>
<dbReference type="PANTHER" id="PTHR11946:SF109">
    <property type="entry name" value="VALINE--TRNA LIGASE"/>
    <property type="match status" value="1"/>
</dbReference>
<dbReference type="EC" id="6.1.1.9" evidence="2"/>
<dbReference type="EMBL" id="QFOI01000436">
    <property type="protein sequence ID" value="PZP42359.1"/>
    <property type="molecule type" value="Genomic_DNA"/>
</dbReference>
<dbReference type="GO" id="GO:0006438">
    <property type="term" value="P:valyl-tRNA aminoacylation"/>
    <property type="evidence" value="ECO:0007669"/>
    <property type="project" value="InterPro"/>
</dbReference>
<dbReference type="PROSITE" id="PS00178">
    <property type="entry name" value="AA_TRNA_LIGASE_I"/>
    <property type="match status" value="1"/>
</dbReference>
<reference evidence="11 12" key="1">
    <citation type="submission" date="2017-11" db="EMBL/GenBank/DDBJ databases">
        <title>Infants hospitalized years apart are colonized by the same room-sourced microbial strains.</title>
        <authorList>
            <person name="Brooks B."/>
            <person name="Olm M.R."/>
            <person name="Firek B.A."/>
            <person name="Baker R."/>
            <person name="Thomas B.C."/>
            <person name="Morowitz M.J."/>
            <person name="Banfield J.F."/>
        </authorList>
    </citation>
    <scope>NUCLEOTIDE SEQUENCE [LARGE SCALE GENOMIC DNA]</scope>
    <source>
        <strain evidence="11">S2_009_000_R2_76</strain>
    </source>
</reference>
<evidence type="ECO:0000256" key="7">
    <source>
        <dbReference type="ARBA" id="ARBA00023054"/>
    </source>
</evidence>
<dbReference type="Pfam" id="PF00133">
    <property type="entry name" value="tRNA-synt_1"/>
    <property type="match status" value="1"/>
</dbReference>
<keyword evidence="8" id="KW-0030">Aminoacyl-tRNA synthetase</keyword>
<accession>A0A2W5GJG4</accession>
<keyword evidence="7" id="KW-0175">Coiled coil</keyword>
<dbReference type="InterPro" id="IPR002303">
    <property type="entry name" value="Valyl-tRNA_ligase"/>
</dbReference>
<feature type="non-terminal residue" evidence="11">
    <location>
        <position position="59"/>
    </location>
</feature>
<dbReference type="Proteomes" id="UP000249645">
    <property type="component" value="Unassembled WGS sequence"/>
</dbReference>
<organism evidence="11 12">
    <name type="scientific">Pseudopedobacter saltans</name>
    <dbReference type="NCBI Taxonomy" id="151895"/>
    <lineage>
        <taxon>Bacteria</taxon>
        <taxon>Pseudomonadati</taxon>
        <taxon>Bacteroidota</taxon>
        <taxon>Sphingobacteriia</taxon>
        <taxon>Sphingobacteriales</taxon>
        <taxon>Sphingobacteriaceae</taxon>
        <taxon>Pseudopedobacter</taxon>
    </lineage>
</organism>
<evidence type="ECO:0000256" key="2">
    <source>
        <dbReference type="ARBA" id="ARBA00013169"/>
    </source>
</evidence>
<dbReference type="InterPro" id="IPR001412">
    <property type="entry name" value="aa-tRNA-synth_I_CS"/>
</dbReference>
<evidence type="ECO:0000256" key="9">
    <source>
        <dbReference type="ARBA" id="ARBA00029936"/>
    </source>
</evidence>
<dbReference type="GO" id="GO:0005829">
    <property type="term" value="C:cytosol"/>
    <property type="evidence" value="ECO:0007669"/>
    <property type="project" value="TreeGrafter"/>
</dbReference>
<dbReference type="AlphaFoldDB" id="A0A2W5GJG4"/>
<dbReference type="SUPFAM" id="SSF52374">
    <property type="entry name" value="Nucleotidylyl transferase"/>
    <property type="match status" value="1"/>
</dbReference>
<evidence type="ECO:0000256" key="8">
    <source>
        <dbReference type="ARBA" id="ARBA00023146"/>
    </source>
</evidence>
<keyword evidence="4" id="KW-0547">Nucleotide-binding</keyword>
<comment type="similarity">
    <text evidence="1">Belongs to the class-I aminoacyl-tRNA synthetase family.</text>
</comment>
<dbReference type="Gene3D" id="3.40.50.620">
    <property type="entry name" value="HUPs"/>
    <property type="match status" value="1"/>
</dbReference>
<evidence type="ECO:0000259" key="10">
    <source>
        <dbReference type="Pfam" id="PF00133"/>
    </source>
</evidence>
<evidence type="ECO:0000256" key="6">
    <source>
        <dbReference type="ARBA" id="ARBA00022917"/>
    </source>
</evidence>
<gene>
    <name evidence="11" type="ORF">DI598_17025</name>
</gene>
<evidence type="ECO:0000313" key="11">
    <source>
        <dbReference type="EMBL" id="PZP42359.1"/>
    </source>
</evidence>
<evidence type="ECO:0000256" key="1">
    <source>
        <dbReference type="ARBA" id="ARBA00005594"/>
    </source>
</evidence>
<proteinExistence type="inferred from homology"/>
<keyword evidence="6" id="KW-0648">Protein biosynthesis</keyword>
<dbReference type="InterPro" id="IPR014729">
    <property type="entry name" value="Rossmann-like_a/b/a_fold"/>
</dbReference>
<dbReference type="GO" id="GO:0005524">
    <property type="term" value="F:ATP binding"/>
    <property type="evidence" value="ECO:0007669"/>
    <property type="project" value="UniProtKB-KW"/>
</dbReference>
<dbReference type="GO" id="GO:0004832">
    <property type="term" value="F:valine-tRNA ligase activity"/>
    <property type="evidence" value="ECO:0007669"/>
    <property type="project" value="UniProtKB-EC"/>
</dbReference>
<keyword evidence="3" id="KW-0436">Ligase</keyword>
<evidence type="ECO:0000256" key="5">
    <source>
        <dbReference type="ARBA" id="ARBA00022840"/>
    </source>
</evidence>